<proteinExistence type="predicted"/>
<comment type="caution">
    <text evidence="1">The sequence shown here is derived from an EMBL/GenBank/DDBJ whole genome shotgun (WGS) entry which is preliminary data.</text>
</comment>
<evidence type="ECO:0000313" key="1">
    <source>
        <dbReference type="EMBL" id="PZQ52602.1"/>
    </source>
</evidence>
<dbReference type="Proteomes" id="UP000249185">
    <property type="component" value="Unassembled WGS sequence"/>
</dbReference>
<dbReference type="EMBL" id="QFPW01000001">
    <property type="protein sequence ID" value="PZQ52602.1"/>
    <property type="molecule type" value="Genomic_DNA"/>
</dbReference>
<reference evidence="1 2" key="1">
    <citation type="submission" date="2017-08" db="EMBL/GenBank/DDBJ databases">
        <title>Infants hospitalized years apart are colonized by the same room-sourced microbial strains.</title>
        <authorList>
            <person name="Brooks B."/>
            <person name="Olm M.R."/>
            <person name="Firek B.A."/>
            <person name="Baker R."/>
            <person name="Thomas B.C."/>
            <person name="Morowitz M.J."/>
            <person name="Banfield J.F."/>
        </authorList>
    </citation>
    <scope>NUCLEOTIDE SEQUENCE [LARGE SCALE GENOMIC DNA]</scope>
    <source>
        <strain evidence="1">S2_005_002_R2_34</strain>
    </source>
</reference>
<accession>A0A2W5NGH5</accession>
<evidence type="ECO:0000313" key="2">
    <source>
        <dbReference type="Proteomes" id="UP000249185"/>
    </source>
</evidence>
<dbReference type="AlphaFoldDB" id="A0A2W5NGH5"/>
<sequence length="65" mass="7181">MLYQTIRVSSCVSIQGEFVEALANGDVLVRDGRKLYRGQPIRKGDYPFHAAMARSVEPASVIEAI</sequence>
<gene>
    <name evidence="1" type="ORF">DI556_02855</name>
</gene>
<protein>
    <submittedName>
        <fullName evidence="1">Uncharacterized protein</fullName>
    </submittedName>
</protein>
<organism evidence="1 2">
    <name type="scientific">Rhodovulum sulfidophilum</name>
    <name type="common">Rhodobacter sulfidophilus</name>
    <dbReference type="NCBI Taxonomy" id="35806"/>
    <lineage>
        <taxon>Bacteria</taxon>
        <taxon>Pseudomonadati</taxon>
        <taxon>Pseudomonadota</taxon>
        <taxon>Alphaproteobacteria</taxon>
        <taxon>Rhodobacterales</taxon>
        <taxon>Paracoccaceae</taxon>
        <taxon>Rhodovulum</taxon>
    </lineage>
</organism>
<name>A0A2W5NGH5_RHOSU</name>